<evidence type="ECO:0000256" key="3">
    <source>
        <dbReference type="SAM" id="SignalP"/>
    </source>
</evidence>
<dbReference type="EMBL" id="JAJJMA010335944">
    <property type="protein sequence ID" value="MCL7051206.1"/>
    <property type="molecule type" value="Genomic_DNA"/>
</dbReference>
<accession>A0AA41W178</accession>
<feature type="domain" description="Phytocyanin" evidence="4">
    <location>
        <begin position="34"/>
        <end position="134"/>
    </location>
</feature>
<dbReference type="Pfam" id="PF02298">
    <property type="entry name" value="Cu_bind_like"/>
    <property type="match status" value="1"/>
</dbReference>
<feature type="signal peptide" evidence="3">
    <location>
        <begin position="1"/>
        <end position="32"/>
    </location>
</feature>
<sequence>MHAMKTSTVSNLAISFFFLIVGLSTISVSANASRNHIVGGDRGWGLAAGSYNIWALHRSFVAGDKLQFKYPPGAHNVVRVGAVGYENCKATTKESRKAMSTGNDKLTLKKGMNYFICGFQGHCTGGMKIKVHAK</sequence>
<evidence type="ECO:0000256" key="1">
    <source>
        <dbReference type="ARBA" id="ARBA00023157"/>
    </source>
</evidence>
<gene>
    <name evidence="5" type="ORF">MKW94_030455</name>
</gene>
<dbReference type="InterPro" id="IPR039391">
    <property type="entry name" value="Phytocyanin-like"/>
</dbReference>
<dbReference type="InterPro" id="IPR003245">
    <property type="entry name" value="Phytocyanin_dom"/>
</dbReference>
<protein>
    <recommendedName>
        <fullName evidence="4">Phytocyanin domain-containing protein</fullName>
    </recommendedName>
</protein>
<evidence type="ECO:0000313" key="5">
    <source>
        <dbReference type="EMBL" id="MCL7051206.1"/>
    </source>
</evidence>
<dbReference type="Gene3D" id="2.60.40.420">
    <property type="entry name" value="Cupredoxins - blue copper proteins"/>
    <property type="match status" value="1"/>
</dbReference>
<dbReference type="PANTHER" id="PTHR33021:SF193">
    <property type="entry name" value="OS06G0218600 PROTEIN"/>
    <property type="match status" value="1"/>
</dbReference>
<dbReference type="FunFam" id="2.60.40.420:FF:000034">
    <property type="entry name" value="Cupredoxin superfamily protein"/>
    <property type="match status" value="1"/>
</dbReference>
<dbReference type="InterPro" id="IPR008972">
    <property type="entry name" value="Cupredoxin"/>
</dbReference>
<evidence type="ECO:0000256" key="2">
    <source>
        <dbReference type="ARBA" id="ARBA00023180"/>
    </source>
</evidence>
<name>A0AA41W178_PAPNU</name>
<dbReference type="GO" id="GO:0005886">
    <property type="term" value="C:plasma membrane"/>
    <property type="evidence" value="ECO:0007669"/>
    <property type="project" value="TreeGrafter"/>
</dbReference>
<evidence type="ECO:0000259" key="4">
    <source>
        <dbReference type="PROSITE" id="PS51485"/>
    </source>
</evidence>
<organism evidence="5 6">
    <name type="scientific">Papaver nudicaule</name>
    <name type="common">Iceland poppy</name>
    <dbReference type="NCBI Taxonomy" id="74823"/>
    <lineage>
        <taxon>Eukaryota</taxon>
        <taxon>Viridiplantae</taxon>
        <taxon>Streptophyta</taxon>
        <taxon>Embryophyta</taxon>
        <taxon>Tracheophyta</taxon>
        <taxon>Spermatophyta</taxon>
        <taxon>Magnoliopsida</taxon>
        <taxon>Ranunculales</taxon>
        <taxon>Papaveraceae</taxon>
        <taxon>Papaveroideae</taxon>
        <taxon>Papaver</taxon>
    </lineage>
</organism>
<reference evidence="5" key="1">
    <citation type="submission" date="2022-03" db="EMBL/GenBank/DDBJ databases">
        <title>A functionally conserved STORR gene fusion in Papaver species that diverged 16.8 million years ago.</title>
        <authorList>
            <person name="Catania T."/>
        </authorList>
    </citation>
    <scope>NUCLEOTIDE SEQUENCE</scope>
    <source>
        <strain evidence="5">S-191538</strain>
    </source>
</reference>
<keyword evidence="1" id="KW-1015">Disulfide bond</keyword>
<evidence type="ECO:0000313" key="6">
    <source>
        <dbReference type="Proteomes" id="UP001177140"/>
    </source>
</evidence>
<dbReference type="SUPFAM" id="SSF49503">
    <property type="entry name" value="Cupredoxins"/>
    <property type="match status" value="1"/>
</dbReference>
<dbReference type="AlphaFoldDB" id="A0AA41W178"/>
<dbReference type="PROSITE" id="PS51485">
    <property type="entry name" value="PHYTOCYANIN"/>
    <property type="match status" value="1"/>
</dbReference>
<dbReference type="PANTHER" id="PTHR33021">
    <property type="entry name" value="BLUE COPPER PROTEIN"/>
    <property type="match status" value="1"/>
</dbReference>
<comment type="caution">
    <text evidence="5">The sequence shown here is derived from an EMBL/GenBank/DDBJ whole genome shotgun (WGS) entry which is preliminary data.</text>
</comment>
<proteinExistence type="predicted"/>
<dbReference type="GO" id="GO:0009055">
    <property type="term" value="F:electron transfer activity"/>
    <property type="evidence" value="ECO:0007669"/>
    <property type="project" value="InterPro"/>
</dbReference>
<keyword evidence="6" id="KW-1185">Reference proteome</keyword>
<dbReference type="Proteomes" id="UP001177140">
    <property type="component" value="Unassembled WGS sequence"/>
</dbReference>
<feature type="chain" id="PRO_5041252793" description="Phytocyanin domain-containing protein" evidence="3">
    <location>
        <begin position="33"/>
        <end position="134"/>
    </location>
</feature>
<keyword evidence="3" id="KW-0732">Signal</keyword>
<keyword evidence="2" id="KW-0325">Glycoprotein</keyword>